<evidence type="ECO:0000313" key="8">
    <source>
        <dbReference type="Proteomes" id="UP001596417"/>
    </source>
</evidence>
<feature type="domain" description="HTH tetR-type" evidence="6">
    <location>
        <begin position="11"/>
        <end position="71"/>
    </location>
</feature>
<feature type="DNA-binding region" description="H-T-H motif" evidence="5">
    <location>
        <begin position="34"/>
        <end position="53"/>
    </location>
</feature>
<dbReference type="InterPro" id="IPR050109">
    <property type="entry name" value="HTH-type_TetR-like_transc_reg"/>
</dbReference>
<dbReference type="SUPFAM" id="SSF48498">
    <property type="entry name" value="Tetracyclin repressor-like, C-terminal domain"/>
    <property type="match status" value="1"/>
</dbReference>
<dbReference type="PANTHER" id="PTHR30055:SF234">
    <property type="entry name" value="HTH-TYPE TRANSCRIPTIONAL REGULATOR BETI"/>
    <property type="match status" value="1"/>
</dbReference>
<dbReference type="PANTHER" id="PTHR30055">
    <property type="entry name" value="HTH-TYPE TRANSCRIPTIONAL REGULATOR RUTR"/>
    <property type="match status" value="1"/>
</dbReference>
<dbReference type="GeneID" id="76201154"/>
<dbReference type="RefSeq" id="WP_248909104.1">
    <property type="nucleotide sequence ID" value="NZ_CP109979.1"/>
</dbReference>
<evidence type="ECO:0000256" key="3">
    <source>
        <dbReference type="ARBA" id="ARBA00023125"/>
    </source>
</evidence>
<evidence type="ECO:0000256" key="1">
    <source>
        <dbReference type="ARBA" id="ARBA00022491"/>
    </source>
</evidence>
<sequence length="203" mass="23251">MPVSDPSHEMNETQAALMRATYEALCKHGYANITIQRIGDEFPKSKSLIYQHHAGKDELLVAFLETMIEHFETEIPVEDSIDAREQLQSLLDHLLAPTLDEERYEFMSAMTELRAQAPHNEAYRNHFTKSDRIFHEHIADILRTGIEQGIFRSVDPDRTAELLLTTIDGSMLRRTTTEGSVDISAVRHELDAFIQCRLLVDEN</sequence>
<dbReference type="InterPro" id="IPR009057">
    <property type="entry name" value="Homeodomain-like_sf"/>
</dbReference>
<keyword evidence="4" id="KW-0804">Transcription</keyword>
<name>A0ABD5YUN9_9EURY</name>
<keyword evidence="8" id="KW-1185">Reference proteome</keyword>
<dbReference type="InterPro" id="IPR001647">
    <property type="entry name" value="HTH_TetR"/>
</dbReference>
<evidence type="ECO:0000259" key="6">
    <source>
        <dbReference type="PROSITE" id="PS50977"/>
    </source>
</evidence>
<dbReference type="InterPro" id="IPR039538">
    <property type="entry name" value="BetI_C"/>
</dbReference>
<evidence type="ECO:0000313" key="7">
    <source>
        <dbReference type="EMBL" id="MFC7191423.1"/>
    </source>
</evidence>
<evidence type="ECO:0000256" key="5">
    <source>
        <dbReference type="PROSITE-ProRule" id="PRU00335"/>
    </source>
</evidence>
<dbReference type="EMBL" id="JBHTAX010000001">
    <property type="protein sequence ID" value="MFC7191423.1"/>
    <property type="molecule type" value="Genomic_DNA"/>
</dbReference>
<keyword evidence="2" id="KW-0805">Transcription regulation</keyword>
<dbReference type="AlphaFoldDB" id="A0ABD5YUN9"/>
<comment type="caution">
    <text evidence="7">The sequence shown here is derived from an EMBL/GenBank/DDBJ whole genome shotgun (WGS) entry which is preliminary data.</text>
</comment>
<dbReference type="Pfam" id="PF13977">
    <property type="entry name" value="TetR_C_6"/>
    <property type="match status" value="1"/>
</dbReference>
<dbReference type="Pfam" id="PF00440">
    <property type="entry name" value="TetR_N"/>
    <property type="match status" value="1"/>
</dbReference>
<organism evidence="7 8">
    <name type="scientific">Halocatena marina</name>
    <dbReference type="NCBI Taxonomy" id="2934937"/>
    <lineage>
        <taxon>Archaea</taxon>
        <taxon>Methanobacteriati</taxon>
        <taxon>Methanobacteriota</taxon>
        <taxon>Stenosarchaea group</taxon>
        <taxon>Halobacteria</taxon>
        <taxon>Halobacteriales</taxon>
        <taxon>Natronomonadaceae</taxon>
        <taxon>Halocatena</taxon>
    </lineage>
</organism>
<gene>
    <name evidence="7" type="ORF">ACFQL7_17535</name>
</gene>
<evidence type="ECO:0000256" key="4">
    <source>
        <dbReference type="ARBA" id="ARBA00023163"/>
    </source>
</evidence>
<dbReference type="SUPFAM" id="SSF46689">
    <property type="entry name" value="Homeodomain-like"/>
    <property type="match status" value="1"/>
</dbReference>
<dbReference type="Proteomes" id="UP001596417">
    <property type="component" value="Unassembled WGS sequence"/>
</dbReference>
<dbReference type="Gene3D" id="1.10.357.10">
    <property type="entry name" value="Tetracycline Repressor, domain 2"/>
    <property type="match status" value="1"/>
</dbReference>
<accession>A0ABD5YUN9</accession>
<evidence type="ECO:0000256" key="2">
    <source>
        <dbReference type="ARBA" id="ARBA00023015"/>
    </source>
</evidence>
<keyword evidence="3 5" id="KW-0238">DNA-binding</keyword>
<dbReference type="PROSITE" id="PS50977">
    <property type="entry name" value="HTH_TETR_2"/>
    <property type="match status" value="1"/>
</dbReference>
<reference evidence="7 8" key="1">
    <citation type="journal article" date="2019" name="Int. J. Syst. Evol. Microbiol.">
        <title>The Global Catalogue of Microorganisms (GCM) 10K type strain sequencing project: providing services to taxonomists for standard genome sequencing and annotation.</title>
        <authorList>
            <consortium name="The Broad Institute Genomics Platform"/>
            <consortium name="The Broad Institute Genome Sequencing Center for Infectious Disease"/>
            <person name="Wu L."/>
            <person name="Ma J."/>
        </authorList>
    </citation>
    <scope>NUCLEOTIDE SEQUENCE [LARGE SCALE GENOMIC DNA]</scope>
    <source>
        <strain evidence="7 8">RDMS1</strain>
    </source>
</reference>
<protein>
    <submittedName>
        <fullName evidence="7">TetR/AcrR family transcriptional regulator</fullName>
    </submittedName>
</protein>
<keyword evidence="1" id="KW-0678">Repressor</keyword>
<dbReference type="GO" id="GO:0003677">
    <property type="term" value="F:DNA binding"/>
    <property type="evidence" value="ECO:0007669"/>
    <property type="project" value="UniProtKB-UniRule"/>
</dbReference>
<dbReference type="InterPro" id="IPR036271">
    <property type="entry name" value="Tet_transcr_reg_TetR-rel_C_sf"/>
</dbReference>
<proteinExistence type="predicted"/>